<evidence type="ECO:0000313" key="3">
    <source>
        <dbReference type="Proteomes" id="UP000264217"/>
    </source>
</evidence>
<evidence type="ECO:0000259" key="1">
    <source>
        <dbReference type="Pfam" id="PF04480"/>
    </source>
</evidence>
<keyword evidence="2" id="KW-0378">Hydrolase</keyword>
<accession>A0A372NPE4</accession>
<dbReference type="PANTHER" id="PTHR38590">
    <property type="entry name" value="BLL0828 PROTEIN"/>
    <property type="match status" value="1"/>
</dbReference>
<dbReference type="InterPro" id="IPR047216">
    <property type="entry name" value="Endonuclease_DUF559_bact"/>
</dbReference>
<dbReference type="OrthoDB" id="9798754at2"/>
<evidence type="ECO:0000313" key="2">
    <source>
        <dbReference type="EMBL" id="RFZ90801.1"/>
    </source>
</evidence>
<reference evidence="2 3" key="1">
    <citation type="submission" date="2018-08" db="EMBL/GenBank/DDBJ databases">
        <title>Mucilaginibacter sp. MYSH2.</title>
        <authorList>
            <person name="Seo T."/>
        </authorList>
    </citation>
    <scope>NUCLEOTIDE SEQUENCE [LARGE SCALE GENOMIC DNA]</scope>
    <source>
        <strain evidence="2 3">MYSH2</strain>
    </source>
</reference>
<dbReference type="InterPro" id="IPR007569">
    <property type="entry name" value="DUF559"/>
</dbReference>
<sequence length="124" mass="14603">MPSITQLCRDLRQRQTPAETKLWALLRDRQLNGYKFLRQHPIYVRSALGRCEFYIPDFYCDKKKLVIEADGPVHLYKKDYDKNRDKVLADLGLKILRFTNQEIEDDIEAVLKRISGSLVNDQAF</sequence>
<name>A0A372NPE4_9SPHI</name>
<keyword evidence="2" id="KW-0540">Nuclease</keyword>
<dbReference type="Gene3D" id="3.40.960.10">
    <property type="entry name" value="VSR Endonuclease"/>
    <property type="match status" value="1"/>
</dbReference>
<proteinExistence type="predicted"/>
<dbReference type="InterPro" id="IPR011335">
    <property type="entry name" value="Restrct_endonuc-II-like"/>
</dbReference>
<dbReference type="EMBL" id="QWDC01000003">
    <property type="protein sequence ID" value="RFZ90801.1"/>
    <property type="molecule type" value="Genomic_DNA"/>
</dbReference>
<keyword evidence="2" id="KW-0255">Endonuclease</keyword>
<dbReference type="PANTHER" id="PTHR38590:SF1">
    <property type="entry name" value="BLL0828 PROTEIN"/>
    <property type="match status" value="1"/>
</dbReference>
<feature type="domain" description="DUF559" evidence="1">
    <location>
        <begin position="4"/>
        <end position="115"/>
    </location>
</feature>
<protein>
    <submittedName>
        <fullName evidence="2">Endonuclease domain-containing protein</fullName>
    </submittedName>
</protein>
<keyword evidence="3" id="KW-1185">Reference proteome</keyword>
<dbReference type="Proteomes" id="UP000264217">
    <property type="component" value="Unassembled WGS sequence"/>
</dbReference>
<dbReference type="Pfam" id="PF04480">
    <property type="entry name" value="DUF559"/>
    <property type="match status" value="1"/>
</dbReference>
<comment type="caution">
    <text evidence="2">The sequence shown here is derived from an EMBL/GenBank/DDBJ whole genome shotgun (WGS) entry which is preliminary data.</text>
</comment>
<dbReference type="SUPFAM" id="SSF52980">
    <property type="entry name" value="Restriction endonuclease-like"/>
    <property type="match status" value="1"/>
</dbReference>
<dbReference type="CDD" id="cd01038">
    <property type="entry name" value="Endonuclease_DUF559"/>
    <property type="match status" value="1"/>
</dbReference>
<organism evidence="2 3">
    <name type="scientific">Mucilaginibacter conchicola</name>
    <dbReference type="NCBI Taxonomy" id="2303333"/>
    <lineage>
        <taxon>Bacteria</taxon>
        <taxon>Pseudomonadati</taxon>
        <taxon>Bacteroidota</taxon>
        <taxon>Sphingobacteriia</taxon>
        <taxon>Sphingobacteriales</taxon>
        <taxon>Sphingobacteriaceae</taxon>
        <taxon>Mucilaginibacter</taxon>
    </lineage>
</organism>
<dbReference type="AlphaFoldDB" id="A0A372NPE4"/>
<gene>
    <name evidence="2" type="ORF">D0C36_17765</name>
</gene>
<dbReference type="RefSeq" id="WP_117393004.1">
    <property type="nucleotide sequence ID" value="NZ_QWDC01000003.1"/>
</dbReference>
<dbReference type="GO" id="GO:0004519">
    <property type="term" value="F:endonuclease activity"/>
    <property type="evidence" value="ECO:0007669"/>
    <property type="project" value="UniProtKB-KW"/>
</dbReference>